<comment type="caution">
    <text evidence="2">The sequence shown here is derived from an EMBL/GenBank/DDBJ whole genome shotgun (WGS) entry which is preliminary data.</text>
</comment>
<dbReference type="OrthoDB" id="5380073at2"/>
<dbReference type="AlphaFoldDB" id="A0A640VY81"/>
<dbReference type="InterPro" id="IPR029052">
    <property type="entry name" value="Metallo-depent_PP-like"/>
</dbReference>
<protein>
    <recommendedName>
        <fullName evidence="1">Calcineurin-like phosphoesterase domain-containing protein</fullName>
    </recommendedName>
</protein>
<evidence type="ECO:0000313" key="3">
    <source>
        <dbReference type="Proteomes" id="UP000436522"/>
    </source>
</evidence>
<gene>
    <name evidence="2" type="ORF">So717_29390</name>
</gene>
<proteinExistence type="predicted"/>
<dbReference type="Pfam" id="PF00149">
    <property type="entry name" value="Metallophos"/>
    <property type="match status" value="1"/>
</dbReference>
<dbReference type="GO" id="GO:0016787">
    <property type="term" value="F:hydrolase activity"/>
    <property type="evidence" value="ECO:0007669"/>
    <property type="project" value="InterPro"/>
</dbReference>
<accession>A0A640VY81</accession>
<dbReference type="SUPFAM" id="SSF56300">
    <property type="entry name" value="Metallo-dependent phosphatases"/>
    <property type="match status" value="1"/>
</dbReference>
<dbReference type="InterPro" id="IPR004843">
    <property type="entry name" value="Calcineurin-like_PHP"/>
</dbReference>
<reference evidence="2 3" key="1">
    <citation type="submission" date="2019-12" db="EMBL/GenBank/DDBJ databases">
        <title>Roseobacter cerasinus sp. nov., isolated from seawater around aquaculture.</title>
        <authorList>
            <person name="Muramatsu S."/>
            <person name="Takabe Y."/>
            <person name="Mori K."/>
            <person name="Takaichi S."/>
            <person name="Hanada S."/>
        </authorList>
    </citation>
    <scope>NUCLEOTIDE SEQUENCE [LARGE SCALE GENOMIC DNA]</scope>
    <source>
        <strain evidence="2 3">AI77</strain>
    </source>
</reference>
<name>A0A640VY81_9RHOB</name>
<organism evidence="2 3">
    <name type="scientific">Roseobacter cerasinus</name>
    <dbReference type="NCBI Taxonomy" id="2602289"/>
    <lineage>
        <taxon>Bacteria</taxon>
        <taxon>Pseudomonadati</taxon>
        <taxon>Pseudomonadota</taxon>
        <taxon>Alphaproteobacteria</taxon>
        <taxon>Rhodobacterales</taxon>
        <taxon>Roseobacteraceae</taxon>
        <taxon>Roseobacter</taxon>
    </lineage>
</organism>
<evidence type="ECO:0000259" key="1">
    <source>
        <dbReference type="Pfam" id="PF00149"/>
    </source>
</evidence>
<evidence type="ECO:0000313" key="2">
    <source>
        <dbReference type="EMBL" id="GFE51186.1"/>
    </source>
</evidence>
<dbReference type="Proteomes" id="UP000436522">
    <property type="component" value="Unassembled WGS sequence"/>
</dbReference>
<dbReference type="RefSeq" id="WP_159978632.1">
    <property type="nucleotide sequence ID" value="NZ_BLIV01000005.1"/>
</dbReference>
<sequence>MTIWYTADTHFGHENIIKHCSRPFESASHMDAMLLANLAARVGPEDTLWIVGDFAFGPRAKDKKWLSNLFARLPGKEKHLVVGNHDGDATQELPWTSICHMAEVPDDSGPLAIGVLVPTARLRPPRLRTVNPSSW</sequence>
<keyword evidence="3" id="KW-1185">Reference proteome</keyword>
<dbReference type="EMBL" id="BLIV01000005">
    <property type="protein sequence ID" value="GFE51186.1"/>
    <property type="molecule type" value="Genomic_DNA"/>
</dbReference>
<dbReference type="Gene3D" id="3.60.21.10">
    <property type="match status" value="1"/>
</dbReference>
<feature type="domain" description="Calcineurin-like phosphoesterase" evidence="1">
    <location>
        <begin position="1"/>
        <end position="91"/>
    </location>
</feature>